<dbReference type="KEGG" id="nev:NTE_03317"/>
<dbReference type="OrthoDB" id="9709at2157"/>
<sequence length="71" mass="8204">MITKNTDPYKMKKCVKCKKDIALNERYFAYPLSLQQMCLDCAEKEIPKTIEGLQKDLEKIKQTKNTTTTAS</sequence>
<dbReference type="RefSeq" id="WP_148701766.1">
    <property type="nucleotide sequence ID" value="NZ_CP007174.1"/>
</dbReference>
<name>A0A075MUK7_9ARCH</name>
<evidence type="ECO:0000313" key="1">
    <source>
        <dbReference type="EMBL" id="AIF85346.1"/>
    </source>
</evidence>
<evidence type="ECO:0000313" key="2">
    <source>
        <dbReference type="Proteomes" id="UP000028194"/>
    </source>
</evidence>
<dbReference type="HOGENOM" id="CLU_2802404_0_0_2"/>
<dbReference type="STRING" id="1459636.NTE_03317"/>
<dbReference type="AlphaFoldDB" id="A0A075MUK7"/>
<reference evidence="1 2" key="1">
    <citation type="journal article" date="2014" name="PLoS ONE">
        <title>Genome Sequence of Candidatus Nitrososphaera evergladensis from Group I.1b Enriched from Everglades Soil Reveals Novel Genomic Features of the Ammonia-Oxidizing Archaea.</title>
        <authorList>
            <person name="Zhalnina K.V."/>
            <person name="Dias R."/>
            <person name="Leonard M.T."/>
            <person name="Dorr de Quadros P."/>
            <person name="Camargo F.A."/>
            <person name="Drew J.C."/>
            <person name="Farmerie W.G."/>
            <person name="Daroub S.H."/>
            <person name="Triplett E.W."/>
        </authorList>
    </citation>
    <scope>NUCLEOTIDE SEQUENCE [LARGE SCALE GENOMIC DNA]</scope>
    <source>
        <strain evidence="1 2">SR1</strain>
    </source>
</reference>
<gene>
    <name evidence="1" type="ORF">NTE_03317</name>
</gene>
<proteinExistence type="predicted"/>
<dbReference type="EMBL" id="CP007174">
    <property type="protein sequence ID" value="AIF85346.1"/>
    <property type="molecule type" value="Genomic_DNA"/>
</dbReference>
<accession>A0A075MUK7</accession>
<keyword evidence="2" id="KW-1185">Reference proteome</keyword>
<dbReference type="GeneID" id="41598968"/>
<organism evidence="1 2">
    <name type="scientific">Candidatus Nitrososphaera evergladensis SR1</name>
    <dbReference type="NCBI Taxonomy" id="1459636"/>
    <lineage>
        <taxon>Archaea</taxon>
        <taxon>Nitrososphaerota</taxon>
        <taxon>Nitrososphaeria</taxon>
        <taxon>Nitrososphaerales</taxon>
        <taxon>Nitrososphaeraceae</taxon>
        <taxon>Nitrososphaera</taxon>
    </lineage>
</organism>
<dbReference type="Proteomes" id="UP000028194">
    <property type="component" value="Chromosome"/>
</dbReference>
<protein>
    <submittedName>
        <fullName evidence="1">Uncharacterized protein</fullName>
    </submittedName>
</protein>